<accession>A0A0W0F1M9</accession>
<dbReference type="AlphaFoldDB" id="A0A0W0F1M9"/>
<evidence type="ECO:0000313" key="2">
    <source>
        <dbReference type="Proteomes" id="UP000054988"/>
    </source>
</evidence>
<gene>
    <name evidence="1" type="ORF">WG66_17308</name>
</gene>
<protein>
    <submittedName>
        <fullName evidence="1">Uncharacterized protein</fullName>
    </submittedName>
</protein>
<dbReference type="EMBL" id="LATX01002397">
    <property type="protein sequence ID" value="KTB30114.1"/>
    <property type="molecule type" value="Genomic_DNA"/>
</dbReference>
<evidence type="ECO:0000313" key="1">
    <source>
        <dbReference type="EMBL" id="KTB30114.1"/>
    </source>
</evidence>
<proteinExistence type="predicted"/>
<organism evidence="1 2">
    <name type="scientific">Moniliophthora roreri</name>
    <name type="common">Frosty pod rot fungus</name>
    <name type="synonym">Monilia roreri</name>
    <dbReference type="NCBI Taxonomy" id="221103"/>
    <lineage>
        <taxon>Eukaryota</taxon>
        <taxon>Fungi</taxon>
        <taxon>Dikarya</taxon>
        <taxon>Basidiomycota</taxon>
        <taxon>Agaricomycotina</taxon>
        <taxon>Agaricomycetes</taxon>
        <taxon>Agaricomycetidae</taxon>
        <taxon>Agaricales</taxon>
        <taxon>Marasmiineae</taxon>
        <taxon>Marasmiaceae</taxon>
        <taxon>Moniliophthora</taxon>
    </lineage>
</organism>
<reference evidence="1 2" key="1">
    <citation type="submission" date="2015-12" db="EMBL/GenBank/DDBJ databases">
        <title>Draft genome sequence of Moniliophthora roreri, the causal agent of frosty pod rot of cacao.</title>
        <authorList>
            <person name="Aime M.C."/>
            <person name="Diaz-Valderrama J.R."/>
            <person name="Kijpornyongpan T."/>
            <person name="Phillips-Mora W."/>
        </authorList>
    </citation>
    <scope>NUCLEOTIDE SEQUENCE [LARGE SCALE GENOMIC DNA]</scope>
    <source>
        <strain evidence="1 2">MCA 2952</strain>
    </source>
</reference>
<name>A0A0W0F1M9_MONRR</name>
<sequence length="72" mass="8485">LAPNKVYPETRRNPLDENFQSGRKIYAVVATVTIYWFDEARVKRLIDDFGLEMESEATSTVVMPDHFGIYWW</sequence>
<dbReference type="Proteomes" id="UP000054988">
    <property type="component" value="Unassembled WGS sequence"/>
</dbReference>
<comment type="caution">
    <text evidence="1">The sequence shown here is derived from an EMBL/GenBank/DDBJ whole genome shotgun (WGS) entry which is preliminary data.</text>
</comment>
<feature type="non-terminal residue" evidence="1">
    <location>
        <position position="1"/>
    </location>
</feature>